<dbReference type="Proteomes" id="UP001631969">
    <property type="component" value="Unassembled WGS sequence"/>
</dbReference>
<evidence type="ECO:0000313" key="1">
    <source>
        <dbReference type="EMBL" id="MFM9330809.1"/>
    </source>
</evidence>
<comment type="caution">
    <text evidence="1">The sequence shown here is derived from an EMBL/GenBank/DDBJ whole genome shotgun (WGS) entry which is preliminary data.</text>
</comment>
<proteinExistence type="predicted"/>
<keyword evidence="1" id="KW-0238">DNA-binding</keyword>
<protein>
    <submittedName>
        <fullName evidence="1">DNA-binding protein</fullName>
    </submittedName>
</protein>
<accession>A0ACC7P5F3</accession>
<keyword evidence="2" id="KW-1185">Reference proteome</keyword>
<organism evidence="1 2">
    <name type="scientific">Paenibacillus mesotrionivorans</name>
    <dbReference type="NCBI Taxonomy" id="3160968"/>
    <lineage>
        <taxon>Bacteria</taxon>
        <taxon>Bacillati</taxon>
        <taxon>Bacillota</taxon>
        <taxon>Bacilli</taxon>
        <taxon>Bacillales</taxon>
        <taxon>Paenibacillaceae</taxon>
        <taxon>Paenibacillus</taxon>
    </lineage>
</organism>
<dbReference type="EMBL" id="JBJURJ010000015">
    <property type="protein sequence ID" value="MFM9330809.1"/>
    <property type="molecule type" value="Genomic_DNA"/>
</dbReference>
<gene>
    <name evidence="1" type="ORF">ACI1P1_21195</name>
</gene>
<reference evidence="1" key="1">
    <citation type="submission" date="2024-12" db="EMBL/GenBank/DDBJ databases">
        <authorList>
            <person name="Wu N."/>
        </authorList>
    </citation>
    <scope>NUCLEOTIDE SEQUENCE</scope>
    <source>
        <strain evidence="1">P15</strain>
    </source>
</reference>
<sequence length="485" mass="56719">MQLSLETSSRLYSKISEELNRRGQTLSSVAYKIPVNLRVLEESINRMSKPAPLTLLDSIARILGQPEGWLYPEYMNDFLCNGKMQWRRIKPFLLRCMDINRTDLVHRVMNRLMDEPQHLPAVFKLAEELFGSGRKTEAVPLYRYVIETEIKQHSERFAVSHYRWFRAEISQGFDLDRYREAAIRFAPHRSRLPEHVQLDALLHLANTYFIIQRWDKVNEMAEEMLSLTLLCVHLESERKERGAREERLFPAERPLVVYYGQSYLLRGNALEKQGRYEEAFAYLGQYRDLSWFDDLDETGRAEVQRLAVFAEANRLNLHILLGRFEYLLDYVEFLNGHADEKIPGLLTIIEAAIRYGENVDDVFPFFKEDVLALMEDSPDKESRGYYSLSFRLNRRIQLLYGLGVYHFQQGLIAEGVDYLLWALRQALASHNEHLAMACAAWFEKYRSMAHDVQKEEFESIMKGVIPDAKMDFRISSGTGSSKRSR</sequence>
<name>A0ACC7P5F3_9BACL</name>
<evidence type="ECO:0000313" key="2">
    <source>
        <dbReference type="Proteomes" id="UP001631969"/>
    </source>
</evidence>